<proteinExistence type="predicted"/>
<gene>
    <name evidence="3" type="ORF">ACFSC7_09850</name>
</gene>
<reference evidence="4" key="1">
    <citation type="journal article" date="2019" name="Int. J. Syst. Evol. Microbiol.">
        <title>The Global Catalogue of Microorganisms (GCM) 10K type strain sequencing project: providing services to taxonomists for standard genome sequencing and annotation.</title>
        <authorList>
            <consortium name="The Broad Institute Genomics Platform"/>
            <consortium name="The Broad Institute Genome Sequencing Center for Infectious Disease"/>
            <person name="Wu L."/>
            <person name="Ma J."/>
        </authorList>
    </citation>
    <scope>NUCLEOTIDE SEQUENCE [LARGE SCALE GENOMIC DNA]</scope>
    <source>
        <strain evidence="4">JCM 3369</strain>
    </source>
</reference>
<feature type="signal peptide" evidence="2">
    <location>
        <begin position="1"/>
        <end position="30"/>
    </location>
</feature>
<dbReference type="SUPFAM" id="SSF158791">
    <property type="entry name" value="MgtE N-terminal domain-like"/>
    <property type="match status" value="1"/>
</dbReference>
<feature type="region of interest" description="Disordered" evidence="1">
    <location>
        <begin position="28"/>
        <end position="58"/>
    </location>
</feature>
<keyword evidence="4" id="KW-1185">Reference proteome</keyword>
<evidence type="ECO:0000256" key="2">
    <source>
        <dbReference type="SAM" id="SignalP"/>
    </source>
</evidence>
<organism evidence="3 4">
    <name type="scientific">Roseibium aestuarii</name>
    <dbReference type="NCBI Taxonomy" id="2600299"/>
    <lineage>
        <taxon>Bacteria</taxon>
        <taxon>Pseudomonadati</taxon>
        <taxon>Pseudomonadota</taxon>
        <taxon>Alphaproteobacteria</taxon>
        <taxon>Hyphomicrobiales</taxon>
        <taxon>Stappiaceae</taxon>
        <taxon>Roseibium</taxon>
    </lineage>
</organism>
<evidence type="ECO:0000313" key="3">
    <source>
        <dbReference type="EMBL" id="MFD1695816.1"/>
    </source>
</evidence>
<protein>
    <submittedName>
        <fullName evidence="3">MotE family protein</fullName>
    </submittedName>
</protein>
<dbReference type="Proteomes" id="UP001597327">
    <property type="component" value="Unassembled WGS sequence"/>
</dbReference>
<comment type="caution">
    <text evidence="3">The sequence shown here is derived from an EMBL/GenBank/DDBJ whole genome shotgun (WGS) entry which is preliminary data.</text>
</comment>
<keyword evidence="2" id="KW-0732">Signal</keyword>
<evidence type="ECO:0000313" key="4">
    <source>
        <dbReference type="Proteomes" id="UP001597327"/>
    </source>
</evidence>
<name>A0ABW4JW86_9HYPH</name>
<sequence>MPNFRPARSGVRVMLAGSVLLMIAGQGAQAEQPRAKPQSDPAPKLVRTTPETQGAEQPSDVELYCKNIAQSAEEARIAWQTWKLLSLETKVQAQVALLERKRAEFEQWVEKRAKLLAEVEGHVVNIVSRMRPDAAAAQLSTTDDDTATGVLLKLKPRVASEILDEMDPARAAQLTQAMVGFSDPAGKGGM</sequence>
<dbReference type="RefSeq" id="WP_149893786.1">
    <property type="nucleotide sequence ID" value="NZ_JBHUFA010000002.1"/>
</dbReference>
<feature type="chain" id="PRO_5045458239" evidence="2">
    <location>
        <begin position="31"/>
        <end position="190"/>
    </location>
</feature>
<evidence type="ECO:0000256" key="1">
    <source>
        <dbReference type="SAM" id="MobiDB-lite"/>
    </source>
</evidence>
<dbReference type="EMBL" id="JBHUFA010000002">
    <property type="protein sequence ID" value="MFD1695816.1"/>
    <property type="molecule type" value="Genomic_DNA"/>
</dbReference>
<accession>A0ABW4JW86</accession>